<dbReference type="Gene3D" id="2.20.200.10">
    <property type="entry name" value="Outer membrane efflux proteins (OEP)"/>
    <property type="match status" value="1"/>
</dbReference>
<dbReference type="Proteomes" id="UP001596996">
    <property type="component" value="Unassembled WGS sequence"/>
</dbReference>
<accession>A0ABW3I8G0</accession>
<dbReference type="InterPro" id="IPR003423">
    <property type="entry name" value="OMP_efflux"/>
</dbReference>
<dbReference type="SUPFAM" id="SSF56954">
    <property type="entry name" value="Outer membrane efflux proteins (OEP)"/>
    <property type="match status" value="1"/>
</dbReference>
<proteinExistence type="inferred from homology"/>
<evidence type="ECO:0000313" key="2">
    <source>
        <dbReference type="EMBL" id="MFD0965792.1"/>
    </source>
</evidence>
<protein>
    <submittedName>
        <fullName evidence="2">TolC family protein</fullName>
    </submittedName>
</protein>
<dbReference type="PANTHER" id="PTHR30203:SF32">
    <property type="entry name" value="CATION EFFLUX SYSTEM PROTEIN CUSC"/>
    <property type="match status" value="1"/>
</dbReference>
<dbReference type="Gene3D" id="1.20.1600.10">
    <property type="entry name" value="Outer membrane efflux proteins (OEP)"/>
    <property type="match status" value="1"/>
</dbReference>
<reference evidence="3" key="1">
    <citation type="journal article" date="2019" name="Int. J. Syst. Evol. Microbiol.">
        <title>The Global Catalogue of Microorganisms (GCM) 10K type strain sequencing project: providing services to taxonomists for standard genome sequencing and annotation.</title>
        <authorList>
            <consortium name="The Broad Institute Genomics Platform"/>
            <consortium name="The Broad Institute Genome Sequencing Center for Infectious Disease"/>
            <person name="Wu L."/>
            <person name="Ma J."/>
        </authorList>
    </citation>
    <scope>NUCLEOTIDE SEQUENCE [LARGE SCALE GENOMIC DNA]</scope>
    <source>
        <strain evidence="3">CCUG 61707</strain>
    </source>
</reference>
<evidence type="ECO:0000313" key="3">
    <source>
        <dbReference type="Proteomes" id="UP001596996"/>
    </source>
</evidence>
<comment type="similarity">
    <text evidence="1">Belongs to the outer membrane factor (OMF) (TC 1.B.17) family.</text>
</comment>
<dbReference type="PROSITE" id="PS51257">
    <property type="entry name" value="PROKAR_LIPOPROTEIN"/>
    <property type="match status" value="1"/>
</dbReference>
<keyword evidence="3" id="KW-1185">Reference proteome</keyword>
<organism evidence="2 3">
    <name type="scientific">Seminibacterium arietis</name>
    <dbReference type="NCBI Taxonomy" id="1173502"/>
    <lineage>
        <taxon>Bacteria</taxon>
        <taxon>Pseudomonadati</taxon>
        <taxon>Pseudomonadota</taxon>
        <taxon>Gammaproteobacteria</taxon>
        <taxon>Pasteurellales</taxon>
        <taxon>Pasteurellaceae</taxon>
        <taxon>Seminibacterium</taxon>
    </lineage>
</organism>
<evidence type="ECO:0000256" key="1">
    <source>
        <dbReference type="ARBA" id="ARBA00007613"/>
    </source>
</evidence>
<name>A0ABW3I8G0_9PAST</name>
<gene>
    <name evidence="2" type="ORF">ACFQ02_02840</name>
</gene>
<comment type="caution">
    <text evidence="2">The sequence shown here is derived from an EMBL/GenBank/DDBJ whole genome shotgun (WGS) entry which is preliminary data.</text>
</comment>
<dbReference type="NCBIfam" id="NF047721">
    <property type="entry name" value="ToxDrgExpTdeA"/>
    <property type="match status" value="1"/>
</dbReference>
<dbReference type="EMBL" id="JBHTJN010000008">
    <property type="protein sequence ID" value="MFD0965792.1"/>
    <property type="molecule type" value="Genomic_DNA"/>
</dbReference>
<dbReference type="Pfam" id="PF02321">
    <property type="entry name" value="OEP"/>
    <property type="match status" value="2"/>
</dbReference>
<dbReference type="PANTHER" id="PTHR30203">
    <property type="entry name" value="OUTER MEMBRANE CATION EFFLUX PROTEIN"/>
    <property type="match status" value="1"/>
</dbReference>
<sequence length="456" mass="50833">MLKVSKISFAIATSILLVSCANIDHSYQASQADFQQYEELTKQYKIQENWWTLYQDSQLNQLVEKGLANNKDLAKAAIAVNIALYKANLLGAALVPNFTGVLGSSASKNIHIGGNSLTIHEGSLNVSYTLDLWRNLADSASAAEWTHAATAKDLEAARISLINSIVTVYYRLAYLNDAIKVTEQTIKYYSKINHIMHNKLNLGLADSASTDQAQQAVLTARNMLIGYQTQRKVAETMLRDLLNLKPNDALNINYPKILSVKNVGINLNVPFSTIANRPDVKAMQYRLNSAFKNAKAMQKSWFPSITLAAGLSSKGNKVDNTFEAPIASGLIKVNLPFLSWNTVKWNVKISEANYSVALATFEQSITSALNDIDKNYFAYTQAQQNLANLKQTHNYNMRITQYYRNRYNAGIAELKDWLNAANMEKRSELAILDAKYNLIQSENAVYSSMGGYYSIN</sequence>
<dbReference type="RefSeq" id="WP_380819056.1">
    <property type="nucleotide sequence ID" value="NZ_JBHTJN010000008.1"/>
</dbReference>
<dbReference type="InterPro" id="IPR010131">
    <property type="entry name" value="MdtP/NodT-like"/>
</dbReference>